<feature type="compositionally biased region" description="Basic residues" evidence="1">
    <location>
        <begin position="94"/>
        <end position="104"/>
    </location>
</feature>
<dbReference type="AlphaFoldDB" id="A0AAV7UFP1"/>
<gene>
    <name evidence="2" type="ORF">NDU88_004507</name>
</gene>
<keyword evidence="3" id="KW-1185">Reference proteome</keyword>
<evidence type="ECO:0000313" key="3">
    <source>
        <dbReference type="Proteomes" id="UP001066276"/>
    </source>
</evidence>
<dbReference type="EMBL" id="JANPWB010000005">
    <property type="protein sequence ID" value="KAJ1187737.1"/>
    <property type="molecule type" value="Genomic_DNA"/>
</dbReference>
<evidence type="ECO:0000313" key="2">
    <source>
        <dbReference type="EMBL" id="KAJ1187737.1"/>
    </source>
</evidence>
<name>A0AAV7UFP1_PLEWA</name>
<reference evidence="2" key="1">
    <citation type="journal article" date="2022" name="bioRxiv">
        <title>Sequencing and chromosome-scale assembly of the giantPleurodeles waltlgenome.</title>
        <authorList>
            <person name="Brown T."/>
            <person name="Elewa A."/>
            <person name="Iarovenko S."/>
            <person name="Subramanian E."/>
            <person name="Araus A.J."/>
            <person name="Petzold A."/>
            <person name="Susuki M."/>
            <person name="Suzuki K.-i.T."/>
            <person name="Hayashi T."/>
            <person name="Toyoda A."/>
            <person name="Oliveira C."/>
            <person name="Osipova E."/>
            <person name="Leigh N.D."/>
            <person name="Simon A."/>
            <person name="Yun M.H."/>
        </authorList>
    </citation>
    <scope>NUCLEOTIDE SEQUENCE</scope>
    <source>
        <strain evidence="2">20211129_DDA</strain>
        <tissue evidence="2">Liver</tissue>
    </source>
</reference>
<feature type="region of interest" description="Disordered" evidence="1">
    <location>
        <begin position="1"/>
        <end position="116"/>
    </location>
</feature>
<dbReference type="Proteomes" id="UP001066276">
    <property type="component" value="Chromosome 3_1"/>
</dbReference>
<accession>A0AAV7UFP1</accession>
<sequence length="129" mass="13652">MVPSREGSTAGRRVPVRPQFVVSRGAGRSARPSTAAKAPSQVMGRVLSHRSGAIPGTRVLPVPGAPRLPAGLSSSAQSARGPGAEPAPGSKLTSRGRSRGRRLGRPPAPPRCLRRPRCHEEDHCIDWWS</sequence>
<comment type="caution">
    <text evidence="2">The sequence shown here is derived from an EMBL/GenBank/DDBJ whole genome shotgun (WGS) entry which is preliminary data.</text>
</comment>
<organism evidence="2 3">
    <name type="scientific">Pleurodeles waltl</name>
    <name type="common">Iberian ribbed newt</name>
    <dbReference type="NCBI Taxonomy" id="8319"/>
    <lineage>
        <taxon>Eukaryota</taxon>
        <taxon>Metazoa</taxon>
        <taxon>Chordata</taxon>
        <taxon>Craniata</taxon>
        <taxon>Vertebrata</taxon>
        <taxon>Euteleostomi</taxon>
        <taxon>Amphibia</taxon>
        <taxon>Batrachia</taxon>
        <taxon>Caudata</taxon>
        <taxon>Salamandroidea</taxon>
        <taxon>Salamandridae</taxon>
        <taxon>Pleurodelinae</taxon>
        <taxon>Pleurodeles</taxon>
    </lineage>
</organism>
<evidence type="ECO:0000256" key="1">
    <source>
        <dbReference type="SAM" id="MobiDB-lite"/>
    </source>
</evidence>
<proteinExistence type="predicted"/>
<protein>
    <submittedName>
        <fullName evidence="2">Uncharacterized protein</fullName>
    </submittedName>
</protein>